<dbReference type="HOGENOM" id="CLU_1429355_0_0_1"/>
<dbReference type="AlphaFoldDB" id="E9GR67"/>
<dbReference type="Proteomes" id="UP000000305">
    <property type="component" value="Unassembled WGS sequence"/>
</dbReference>
<evidence type="ECO:0008006" key="3">
    <source>
        <dbReference type="Google" id="ProtNLM"/>
    </source>
</evidence>
<dbReference type="OrthoDB" id="411823at2759"/>
<dbReference type="EMBL" id="GL732559">
    <property type="protein sequence ID" value="EFX77955.1"/>
    <property type="molecule type" value="Genomic_DNA"/>
</dbReference>
<reference evidence="1 2" key="1">
    <citation type="journal article" date="2011" name="Science">
        <title>The ecoresponsive genome of Daphnia pulex.</title>
        <authorList>
            <person name="Colbourne J.K."/>
            <person name="Pfrender M.E."/>
            <person name="Gilbert D."/>
            <person name="Thomas W.K."/>
            <person name="Tucker A."/>
            <person name="Oakley T.H."/>
            <person name="Tokishita S."/>
            <person name="Aerts A."/>
            <person name="Arnold G.J."/>
            <person name="Basu M.K."/>
            <person name="Bauer D.J."/>
            <person name="Caceres C.E."/>
            <person name="Carmel L."/>
            <person name="Casola C."/>
            <person name="Choi J.H."/>
            <person name="Detter J.C."/>
            <person name="Dong Q."/>
            <person name="Dusheyko S."/>
            <person name="Eads B.D."/>
            <person name="Frohlich T."/>
            <person name="Geiler-Samerotte K.A."/>
            <person name="Gerlach D."/>
            <person name="Hatcher P."/>
            <person name="Jogdeo S."/>
            <person name="Krijgsveld J."/>
            <person name="Kriventseva E.V."/>
            <person name="Kultz D."/>
            <person name="Laforsch C."/>
            <person name="Lindquist E."/>
            <person name="Lopez J."/>
            <person name="Manak J.R."/>
            <person name="Muller J."/>
            <person name="Pangilinan J."/>
            <person name="Patwardhan R.P."/>
            <person name="Pitluck S."/>
            <person name="Pritham E.J."/>
            <person name="Rechtsteiner A."/>
            <person name="Rho M."/>
            <person name="Rogozin I.B."/>
            <person name="Sakarya O."/>
            <person name="Salamov A."/>
            <person name="Schaack S."/>
            <person name="Shapiro H."/>
            <person name="Shiga Y."/>
            <person name="Skalitzky C."/>
            <person name="Smith Z."/>
            <person name="Souvorov A."/>
            <person name="Sung W."/>
            <person name="Tang Z."/>
            <person name="Tsuchiya D."/>
            <person name="Tu H."/>
            <person name="Vos H."/>
            <person name="Wang M."/>
            <person name="Wolf Y.I."/>
            <person name="Yamagata H."/>
            <person name="Yamada T."/>
            <person name="Ye Y."/>
            <person name="Shaw J.R."/>
            <person name="Andrews J."/>
            <person name="Crease T.J."/>
            <person name="Tang H."/>
            <person name="Lucas S.M."/>
            <person name="Robertson H.M."/>
            <person name="Bork P."/>
            <person name="Koonin E.V."/>
            <person name="Zdobnov E.M."/>
            <person name="Grigoriev I.V."/>
            <person name="Lynch M."/>
            <person name="Boore J.L."/>
        </authorList>
    </citation>
    <scope>NUCLEOTIDE SEQUENCE [LARGE SCALE GENOMIC DNA]</scope>
</reference>
<protein>
    <recommendedName>
        <fullName evidence="3">RNase H type-1 domain-containing protein</fullName>
    </recommendedName>
</protein>
<dbReference type="KEGG" id="dpx:DAPPUDRAFT_246760"/>
<name>E9GR67_DAPPU</name>
<sequence length="190" mass="21192">MKVIYKALIIPKWLYCCSVWASSTNRSVICRKLRSLQSTFASFMTRCPCSTSTDALLVIAGLQPIDYTIRQICAFRYSLSIPHHIFSPSSKNIVQPIFHNPLISLPADTTSPYVSTPWSSPPCLTILPKQSPALPVFAPSPQTLRVFTDGSKLNDKVGYGVAIFDEQALLVWELGPKNMTIIIKRFEAKI</sequence>
<organism evidence="1 2">
    <name type="scientific">Daphnia pulex</name>
    <name type="common">Water flea</name>
    <dbReference type="NCBI Taxonomy" id="6669"/>
    <lineage>
        <taxon>Eukaryota</taxon>
        <taxon>Metazoa</taxon>
        <taxon>Ecdysozoa</taxon>
        <taxon>Arthropoda</taxon>
        <taxon>Crustacea</taxon>
        <taxon>Branchiopoda</taxon>
        <taxon>Diplostraca</taxon>
        <taxon>Cladocera</taxon>
        <taxon>Anomopoda</taxon>
        <taxon>Daphniidae</taxon>
        <taxon>Daphnia</taxon>
    </lineage>
</organism>
<proteinExistence type="predicted"/>
<gene>
    <name evidence="1" type="ORF">DAPPUDRAFT_246760</name>
</gene>
<accession>E9GR67</accession>
<dbReference type="InParanoid" id="E9GR67"/>
<evidence type="ECO:0000313" key="2">
    <source>
        <dbReference type="Proteomes" id="UP000000305"/>
    </source>
</evidence>
<evidence type="ECO:0000313" key="1">
    <source>
        <dbReference type="EMBL" id="EFX77955.1"/>
    </source>
</evidence>
<keyword evidence="2" id="KW-1185">Reference proteome</keyword>